<keyword evidence="6" id="KW-0133">Cell shape</keyword>
<protein>
    <submittedName>
        <fullName evidence="13">Penicillin-binding protein</fullName>
    </submittedName>
</protein>
<evidence type="ECO:0000256" key="1">
    <source>
        <dbReference type="ARBA" id="ARBA00004167"/>
    </source>
</evidence>
<feature type="domain" description="Penicillin-binding protein dimerisation" evidence="12">
    <location>
        <begin position="54"/>
        <end position="281"/>
    </location>
</feature>
<dbReference type="AlphaFoldDB" id="A0A926DXZ5"/>
<dbReference type="RefSeq" id="WP_249282946.1">
    <property type="nucleotide sequence ID" value="NZ_JACRST010000010.1"/>
</dbReference>
<dbReference type="PANTHER" id="PTHR30627">
    <property type="entry name" value="PEPTIDOGLYCAN D,D-TRANSPEPTIDASE"/>
    <property type="match status" value="1"/>
</dbReference>
<keyword evidence="7" id="KW-0573">Peptidoglycan synthesis</keyword>
<dbReference type="Proteomes" id="UP000653127">
    <property type="component" value="Unassembled WGS sequence"/>
</dbReference>
<name>A0A926DXZ5_9FIRM</name>
<dbReference type="SUPFAM" id="SSF56519">
    <property type="entry name" value="Penicillin binding protein dimerisation domain"/>
    <property type="match status" value="1"/>
</dbReference>
<dbReference type="SUPFAM" id="SSF56601">
    <property type="entry name" value="beta-lactamase/transpeptidase-like"/>
    <property type="match status" value="1"/>
</dbReference>
<dbReference type="InterPro" id="IPR012338">
    <property type="entry name" value="Beta-lactam/transpept-like"/>
</dbReference>
<dbReference type="GO" id="GO:0071972">
    <property type="term" value="F:peptidoglycan L,D-transpeptidase activity"/>
    <property type="evidence" value="ECO:0007669"/>
    <property type="project" value="TreeGrafter"/>
</dbReference>
<evidence type="ECO:0000313" key="13">
    <source>
        <dbReference type="EMBL" id="MBC8546871.1"/>
    </source>
</evidence>
<evidence type="ECO:0000259" key="11">
    <source>
        <dbReference type="Pfam" id="PF00905"/>
    </source>
</evidence>
<evidence type="ECO:0000259" key="12">
    <source>
        <dbReference type="Pfam" id="PF03717"/>
    </source>
</evidence>
<dbReference type="InterPro" id="IPR005311">
    <property type="entry name" value="PBP_dimer"/>
</dbReference>
<organism evidence="13 14">
    <name type="scientific">Ligaoa zhengdingensis</name>
    <dbReference type="NCBI Taxonomy" id="2763658"/>
    <lineage>
        <taxon>Bacteria</taxon>
        <taxon>Bacillati</taxon>
        <taxon>Bacillota</taxon>
        <taxon>Clostridia</taxon>
        <taxon>Eubacteriales</taxon>
        <taxon>Oscillospiraceae</taxon>
        <taxon>Ligaoa</taxon>
    </lineage>
</organism>
<dbReference type="Gene3D" id="3.40.710.10">
    <property type="entry name" value="DD-peptidase/beta-lactamase superfamily"/>
    <property type="match status" value="1"/>
</dbReference>
<evidence type="ECO:0000313" key="14">
    <source>
        <dbReference type="Proteomes" id="UP000653127"/>
    </source>
</evidence>
<comment type="similarity">
    <text evidence="3">Belongs to the transpeptidase family.</text>
</comment>
<evidence type="ECO:0000256" key="4">
    <source>
        <dbReference type="ARBA" id="ARBA00022475"/>
    </source>
</evidence>
<keyword evidence="9" id="KW-0472">Membrane</keyword>
<evidence type="ECO:0000256" key="7">
    <source>
        <dbReference type="ARBA" id="ARBA00022984"/>
    </source>
</evidence>
<keyword evidence="5" id="KW-0812">Transmembrane</keyword>
<dbReference type="GO" id="GO:0071555">
    <property type="term" value="P:cell wall organization"/>
    <property type="evidence" value="ECO:0007669"/>
    <property type="project" value="UniProtKB-KW"/>
</dbReference>
<sequence length="672" mass="74221">MKIPLSRMRVTLLAALFSLVCVLFGLRLIKMQIVEKAHYDELANKSTSRKQVVTAARGEIVDRYGRPMAINRTGFNVVLDKAFLTRGRENEVILRLIEIMQAAGEDWIDNLPLTDAQPIAFSGGSGDISRLKTAAGVNQAATAEDVWYWLVNERFGLADYTFEQQRLIAGVRYEMEQRGFNYETPYTFAEDISIDTITKIKENSYDLPGVDVQESSIREYACGDLAPHIIGRIGPIYPDELEEYSERGYAANETVGKEGIEKAFESELRGESGERQIYFRNNAVVDVVETKAPRPGNTVVLTIDKEMQRVVQESLERNIKLMRQTTTVNAGKDATVGSAVVIHVPTGDVLASANYPSYNLATYKEDYEKNLNDPEQPFFDRALQGTYAPGSCFKPCVATGALNEGIATRDTIVNCTGRYMYFAPSYTPSCLYVNGPINVVDALRVSCNYYFYEQGRLLGIDKIDEYAKGFGLGEYTGIELPEQKGRRAGPEYRKSIGQEWYPGDVIQAAIGQSDNKFTPIQIATYCATIANGGKRMRTHMVKSVVSYNFDEVIEEVEPEVAYDMQLADGVIDVVKEGMVAAAGPSGTSLGKFNGYGVTVAAKTGSPQVTETEINSVYIAFAPAENPEVAVAVVIEKGGQGYTGVPIAKDVFDQYFFSDKNAQTPQQKETPLP</sequence>
<proteinExistence type="inferred from homology"/>
<evidence type="ECO:0000256" key="6">
    <source>
        <dbReference type="ARBA" id="ARBA00022960"/>
    </source>
</evidence>
<evidence type="ECO:0000256" key="10">
    <source>
        <dbReference type="ARBA" id="ARBA00023316"/>
    </source>
</evidence>
<dbReference type="GO" id="GO:0005886">
    <property type="term" value="C:plasma membrane"/>
    <property type="evidence" value="ECO:0007669"/>
    <property type="project" value="UniProtKB-SubCell"/>
</dbReference>
<dbReference type="GO" id="GO:0008360">
    <property type="term" value="P:regulation of cell shape"/>
    <property type="evidence" value="ECO:0007669"/>
    <property type="project" value="UniProtKB-KW"/>
</dbReference>
<keyword evidence="4" id="KW-1003">Cell membrane</keyword>
<evidence type="ECO:0000256" key="8">
    <source>
        <dbReference type="ARBA" id="ARBA00022989"/>
    </source>
</evidence>
<evidence type="ECO:0000256" key="9">
    <source>
        <dbReference type="ARBA" id="ARBA00023136"/>
    </source>
</evidence>
<dbReference type="InterPro" id="IPR001460">
    <property type="entry name" value="PCN-bd_Tpept"/>
</dbReference>
<evidence type="ECO:0000256" key="2">
    <source>
        <dbReference type="ARBA" id="ARBA00004236"/>
    </source>
</evidence>
<dbReference type="InterPro" id="IPR036138">
    <property type="entry name" value="PBP_dimer_sf"/>
</dbReference>
<dbReference type="GO" id="GO:0008658">
    <property type="term" value="F:penicillin binding"/>
    <property type="evidence" value="ECO:0007669"/>
    <property type="project" value="InterPro"/>
</dbReference>
<dbReference type="Gene3D" id="1.10.10.1230">
    <property type="entry name" value="Penicillin-binding protein, N-terminal non-catalytic domain, head sub-domain"/>
    <property type="match status" value="1"/>
</dbReference>
<dbReference type="Gene3D" id="3.90.1310.10">
    <property type="entry name" value="Penicillin-binding protein 2a (Domain 2)"/>
    <property type="match status" value="1"/>
</dbReference>
<dbReference type="PANTHER" id="PTHR30627:SF2">
    <property type="entry name" value="PEPTIDOGLYCAN D,D-TRANSPEPTIDASE MRDA"/>
    <property type="match status" value="1"/>
</dbReference>
<accession>A0A926DXZ5</accession>
<dbReference type="Pfam" id="PF03717">
    <property type="entry name" value="PBP_dimer"/>
    <property type="match status" value="1"/>
</dbReference>
<comment type="caution">
    <text evidence="13">The sequence shown here is derived from an EMBL/GenBank/DDBJ whole genome shotgun (WGS) entry which is preliminary data.</text>
</comment>
<comment type="subcellular location">
    <subcellularLocation>
        <location evidence="2">Cell membrane</location>
    </subcellularLocation>
    <subcellularLocation>
        <location evidence="1">Membrane</location>
        <topology evidence="1">Single-pass membrane protein</topology>
    </subcellularLocation>
</comment>
<evidence type="ECO:0000256" key="5">
    <source>
        <dbReference type="ARBA" id="ARBA00022692"/>
    </source>
</evidence>
<keyword evidence="10" id="KW-0961">Cell wall biogenesis/degradation</keyword>
<dbReference type="EMBL" id="JACRST010000010">
    <property type="protein sequence ID" value="MBC8546871.1"/>
    <property type="molecule type" value="Genomic_DNA"/>
</dbReference>
<dbReference type="InterPro" id="IPR050515">
    <property type="entry name" value="Beta-lactam/transpept"/>
</dbReference>
<keyword evidence="14" id="KW-1185">Reference proteome</keyword>
<dbReference type="Pfam" id="PF00905">
    <property type="entry name" value="Transpeptidase"/>
    <property type="match status" value="1"/>
</dbReference>
<gene>
    <name evidence="13" type="ORF">H8711_07980</name>
</gene>
<dbReference type="GO" id="GO:0009252">
    <property type="term" value="P:peptidoglycan biosynthetic process"/>
    <property type="evidence" value="ECO:0007669"/>
    <property type="project" value="UniProtKB-KW"/>
</dbReference>
<evidence type="ECO:0000256" key="3">
    <source>
        <dbReference type="ARBA" id="ARBA00007171"/>
    </source>
</evidence>
<reference evidence="13" key="1">
    <citation type="submission" date="2020-08" db="EMBL/GenBank/DDBJ databases">
        <title>Genome public.</title>
        <authorList>
            <person name="Liu C."/>
            <person name="Sun Q."/>
        </authorList>
    </citation>
    <scope>NUCLEOTIDE SEQUENCE</scope>
    <source>
        <strain evidence="13">NSJ-31</strain>
    </source>
</reference>
<keyword evidence="8" id="KW-1133">Transmembrane helix</keyword>
<feature type="domain" description="Penicillin-binding protein transpeptidase" evidence="11">
    <location>
        <begin position="337"/>
        <end position="652"/>
    </location>
</feature>